<dbReference type="InterPro" id="IPR050095">
    <property type="entry name" value="ECF_ABC_transporter_ATP-bd"/>
</dbReference>
<keyword evidence="6" id="KW-1185">Reference proteome</keyword>
<dbReference type="GO" id="GO:0016887">
    <property type="term" value="F:ATP hydrolysis activity"/>
    <property type="evidence" value="ECO:0007669"/>
    <property type="project" value="InterPro"/>
</dbReference>
<evidence type="ECO:0000259" key="4">
    <source>
        <dbReference type="PROSITE" id="PS50893"/>
    </source>
</evidence>
<dbReference type="Proteomes" id="UP000293154">
    <property type="component" value="Chromosome"/>
</dbReference>
<protein>
    <submittedName>
        <fullName evidence="5">ATP-binding cassette domain-containing protein</fullName>
    </submittedName>
</protein>
<dbReference type="InterPro" id="IPR015856">
    <property type="entry name" value="ABC_transpr_CbiO/EcfA_su"/>
</dbReference>
<keyword evidence="2" id="KW-0547">Nucleotide-binding</keyword>
<accession>A0A411WG05</accession>
<dbReference type="KEGG" id="prag:EKN56_01315"/>
<proteinExistence type="predicted"/>
<dbReference type="InterPro" id="IPR003439">
    <property type="entry name" value="ABC_transporter-like_ATP-bd"/>
</dbReference>
<dbReference type="Pfam" id="PF00005">
    <property type="entry name" value="ABC_tran"/>
    <property type="match status" value="1"/>
</dbReference>
<dbReference type="RefSeq" id="WP_130590163.1">
    <property type="nucleotide sequence ID" value="NZ_CP034752.1"/>
</dbReference>
<dbReference type="EMBL" id="CP034752">
    <property type="protein sequence ID" value="QBH95165.1"/>
    <property type="molecule type" value="Genomic_DNA"/>
</dbReference>
<sequence length="267" mass="29954">MLAFNNVSFRWPKASTYCLNNLNLSLSQGECVALVGDNGAGKSTLLRLAAGLLKADEGQITLNGIDLSQQKARQRAMDIGILFQEAEKQIFHSSVRDEVTFGLKQRNLTRTQIEQHTEQALMLCELTELADKHPLDLHAGQRRMVAVACLAALSPPLLLLDEPSRDFDAYWLKIFEKWLAHCQQSGTTILTISHDLDFVSRHYSRVIHLSGGNIVNDGPPSRVLRTEELQEPGELPSPTLYALNQALSLDYPETPEQWSHAWLNRTR</sequence>
<dbReference type="GO" id="GO:0043190">
    <property type="term" value="C:ATP-binding cassette (ABC) transporter complex"/>
    <property type="evidence" value="ECO:0007669"/>
    <property type="project" value="TreeGrafter"/>
</dbReference>
<evidence type="ECO:0000256" key="3">
    <source>
        <dbReference type="ARBA" id="ARBA00022840"/>
    </source>
</evidence>
<keyword evidence="3 5" id="KW-0067">ATP-binding</keyword>
<dbReference type="Gene3D" id="3.40.50.300">
    <property type="entry name" value="P-loop containing nucleotide triphosphate hydrolases"/>
    <property type="match status" value="1"/>
</dbReference>
<feature type="domain" description="ABC transporter" evidence="4">
    <location>
        <begin position="2"/>
        <end position="236"/>
    </location>
</feature>
<dbReference type="PANTHER" id="PTHR43553">
    <property type="entry name" value="HEAVY METAL TRANSPORTER"/>
    <property type="match status" value="1"/>
</dbReference>
<dbReference type="GO" id="GO:0005524">
    <property type="term" value="F:ATP binding"/>
    <property type="evidence" value="ECO:0007669"/>
    <property type="project" value="UniProtKB-KW"/>
</dbReference>
<evidence type="ECO:0000256" key="2">
    <source>
        <dbReference type="ARBA" id="ARBA00022741"/>
    </source>
</evidence>
<dbReference type="InterPro" id="IPR003593">
    <property type="entry name" value="AAA+_ATPase"/>
</dbReference>
<name>A0A411WG05_9GAMM</name>
<dbReference type="PROSITE" id="PS50893">
    <property type="entry name" value="ABC_TRANSPORTER_2"/>
    <property type="match status" value="1"/>
</dbReference>
<gene>
    <name evidence="5" type="ORF">EKN56_01315</name>
</gene>
<evidence type="ECO:0000256" key="1">
    <source>
        <dbReference type="ARBA" id="ARBA00022448"/>
    </source>
</evidence>
<dbReference type="SMART" id="SM00382">
    <property type="entry name" value="AAA"/>
    <property type="match status" value="1"/>
</dbReference>
<organism evidence="5 6">
    <name type="scientific">Limnobaculum zhutongyuii</name>
    <dbReference type="NCBI Taxonomy" id="2498113"/>
    <lineage>
        <taxon>Bacteria</taxon>
        <taxon>Pseudomonadati</taxon>
        <taxon>Pseudomonadota</taxon>
        <taxon>Gammaproteobacteria</taxon>
        <taxon>Enterobacterales</taxon>
        <taxon>Budviciaceae</taxon>
        <taxon>Limnobaculum</taxon>
    </lineage>
</organism>
<dbReference type="CDD" id="cd03225">
    <property type="entry name" value="ABC_cobalt_CbiO_domain1"/>
    <property type="match status" value="1"/>
</dbReference>
<dbReference type="GO" id="GO:0042626">
    <property type="term" value="F:ATPase-coupled transmembrane transporter activity"/>
    <property type="evidence" value="ECO:0007669"/>
    <property type="project" value="TreeGrafter"/>
</dbReference>
<reference evidence="5 6" key="1">
    <citation type="submission" date="2019-03" db="EMBL/GenBank/DDBJ databases">
        <title>Pragia sp. nov. isolated from the gut tract of Carduelis flavirostris.</title>
        <authorList>
            <person name="Ge Y."/>
        </authorList>
    </citation>
    <scope>NUCLEOTIDE SEQUENCE [LARGE SCALE GENOMIC DNA]</scope>
    <source>
        <strain evidence="5 6">CF-458</strain>
    </source>
</reference>
<dbReference type="OrthoDB" id="5292475at2"/>
<dbReference type="SUPFAM" id="SSF52540">
    <property type="entry name" value="P-loop containing nucleoside triphosphate hydrolases"/>
    <property type="match status" value="1"/>
</dbReference>
<dbReference type="InterPro" id="IPR027417">
    <property type="entry name" value="P-loop_NTPase"/>
</dbReference>
<evidence type="ECO:0000313" key="5">
    <source>
        <dbReference type="EMBL" id="QBH95165.1"/>
    </source>
</evidence>
<keyword evidence="1" id="KW-0813">Transport</keyword>
<dbReference type="AlphaFoldDB" id="A0A411WG05"/>
<evidence type="ECO:0000313" key="6">
    <source>
        <dbReference type="Proteomes" id="UP000293154"/>
    </source>
</evidence>